<dbReference type="PANTHER" id="PTHR48475">
    <property type="entry name" value="RIBONUCLEASE H"/>
    <property type="match status" value="1"/>
</dbReference>
<dbReference type="AlphaFoldDB" id="A0AAD4WQC9"/>
<dbReference type="InterPro" id="IPR041588">
    <property type="entry name" value="Integrase_H2C2"/>
</dbReference>
<organism evidence="3 4">
    <name type="scientific">Prunus dulcis</name>
    <name type="common">Almond</name>
    <name type="synonym">Amygdalus dulcis</name>
    <dbReference type="NCBI Taxonomy" id="3755"/>
    <lineage>
        <taxon>Eukaryota</taxon>
        <taxon>Viridiplantae</taxon>
        <taxon>Streptophyta</taxon>
        <taxon>Embryophyta</taxon>
        <taxon>Tracheophyta</taxon>
        <taxon>Spermatophyta</taxon>
        <taxon>Magnoliopsida</taxon>
        <taxon>eudicotyledons</taxon>
        <taxon>Gunneridae</taxon>
        <taxon>Pentapetalae</taxon>
        <taxon>rosids</taxon>
        <taxon>fabids</taxon>
        <taxon>Rosales</taxon>
        <taxon>Rosaceae</taxon>
        <taxon>Amygdaloideae</taxon>
        <taxon>Amygdaleae</taxon>
        <taxon>Prunus</taxon>
    </lineage>
</organism>
<dbReference type="PANTHER" id="PTHR48475:SF1">
    <property type="entry name" value="RNASE H TYPE-1 DOMAIN-CONTAINING PROTEIN"/>
    <property type="match status" value="1"/>
</dbReference>
<feature type="region of interest" description="Disordered" evidence="1">
    <location>
        <begin position="375"/>
        <end position="425"/>
    </location>
</feature>
<dbReference type="Pfam" id="PF00665">
    <property type="entry name" value="rve"/>
    <property type="match status" value="1"/>
</dbReference>
<name>A0AAD4WQC9_PRUDU</name>
<evidence type="ECO:0000256" key="1">
    <source>
        <dbReference type="SAM" id="MobiDB-lite"/>
    </source>
</evidence>
<dbReference type="InterPro" id="IPR012337">
    <property type="entry name" value="RNaseH-like_sf"/>
</dbReference>
<evidence type="ECO:0000313" key="3">
    <source>
        <dbReference type="EMBL" id="KAI5347398.1"/>
    </source>
</evidence>
<protein>
    <recommendedName>
        <fullName evidence="2">Integrase catalytic domain-containing protein</fullName>
    </recommendedName>
</protein>
<accession>A0AAD4WQC9</accession>
<dbReference type="InterPro" id="IPR036397">
    <property type="entry name" value="RNaseH_sf"/>
</dbReference>
<dbReference type="SUPFAM" id="SSF53098">
    <property type="entry name" value="Ribonuclease H-like"/>
    <property type="match status" value="1"/>
</dbReference>
<dbReference type="InterPro" id="IPR001584">
    <property type="entry name" value="Integrase_cat-core"/>
</dbReference>
<evidence type="ECO:0000259" key="2">
    <source>
        <dbReference type="PROSITE" id="PS50994"/>
    </source>
</evidence>
<comment type="caution">
    <text evidence="3">The sequence shown here is derived from an EMBL/GenBank/DDBJ whole genome shotgun (WGS) entry which is preliminary data.</text>
</comment>
<evidence type="ECO:0000313" key="4">
    <source>
        <dbReference type="Proteomes" id="UP001054821"/>
    </source>
</evidence>
<dbReference type="GO" id="GO:0003676">
    <property type="term" value="F:nucleic acid binding"/>
    <property type="evidence" value="ECO:0007669"/>
    <property type="project" value="InterPro"/>
</dbReference>
<keyword evidence="4" id="KW-1185">Reference proteome</keyword>
<dbReference type="Pfam" id="PF17921">
    <property type="entry name" value="Integrase_H2C2"/>
    <property type="match status" value="1"/>
</dbReference>
<dbReference type="GO" id="GO:0015074">
    <property type="term" value="P:DNA integration"/>
    <property type="evidence" value="ECO:0007669"/>
    <property type="project" value="InterPro"/>
</dbReference>
<dbReference type="Proteomes" id="UP001054821">
    <property type="component" value="Chromosome 2"/>
</dbReference>
<dbReference type="Gene3D" id="1.10.340.70">
    <property type="match status" value="1"/>
</dbReference>
<dbReference type="PROSITE" id="PS50994">
    <property type="entry name" value="INTEGRASE"/>
    <property type="match status" value="1"/>
</dbReference>
<dbReference type="Gene3D" id="3.30.420.10">
    <property type="entry name" value="Ribonuclease H-like superfamily/Ribonuclease H"/>
    <property type="match status" value="1"/>
</dbReference>
<feature type="domain" description="Integrase catalytic" evidence="2">
    <location>
        <begin position="157"/>
        <end position="317"/>
    </location>
</feature>
<dbReference type="EMBL" id="JAJFAZ020000002">
    <property type="protein sequence ID" value="KAI5347398.1"/>
    <property type="molecule type" value="Genomic_DNA"/>
</dbReference>
<gene>
    <name evidence="3" type="ORF">L3X38_015277</name>
</gene>
<reference evidence="3 4" key="1">
    <citation type="journal article" date="2022" name="G3 (Bethesda)">
        <title>Whole-genome sequence and methylome profiling of the almond [Prunus dulcis (Mill.) D.A. Webb] cultivar 'Nonpareil'.</title>
        <authorList>
            <person name="D'Amico-Willman K.M."/>
            <person name="Ouma W.Z."/>
            <person name="Meulia T."/>
            <person name="Sideli G.M."/>
            <person name="Gradziel T.M."/>
            <person name="Fresnedo-Ramirez J."/>
        </authorList>
    </citation>
    <scope>NUCLEOTIDE SEQUENCE [LARGE SCALE GENOMIC DNA]</scope>
    <source>
        <strain evidence="3">Clone GOH B32 T37-40</strain>
    </source>
</reference>
<sequence>MPKDCVQRIIKIGRKSLPSVLTRGMEIEVNSSLITKDDWREPIMTYYQYPTLPSEKRVRIMATNYLMWNEDLVRKSKDEVLLRCLGKTEYMKVMGETHKGICGAHQGGRKMCWLIRRYGYFWPTMLKDCINYSKGCEAYQRHGPIQQAPSVPMNPVVKPWPFRGWAMDLIGKIDPASSQQHCFIIVATDYFTKWVEAKPIKTTTSQEIITFIEEQIIQRFGIPESITTDRGSSFISRDMLDMAETFKFKLLQSTPYYAQANGQAESSNKVIINIIKKMLEKNPKQWHEKLSETLWAYRTSKREATGMTPYALTYGHDAILPMEIAVQSLRIAHQHGLTGEDYSQAMLLELEKLDASRIDNLNKLLAGKQAGQVHPIALDRSPGPSVTARKKKPPHKLATSLGIRSLSSATPPKKKTRSDKPEKIK</sequence>
<proteinExistence type="predicted"/>